<reference evidence="1 2" key="2">
    <citation type="journal article" date="2016" name="Genome Announc.">
        <title>Draft Genome Sequence of Erythromycin- and Oxytetracycline-Sensitive Nocardia seriolae Strain U-1 (NBRC 110359).</title>
        <authorList>
            <person name="Imajoh M."/>
            <person name="Sukeda M."/>
            <person name="Shimizu M."/>
            <person name="Yamane J."/>
            <person name="Ohnishi K."/>
            <person name="Oshima S."/>
        </authorList>
    </citation>
    <scope>NUCLEOTIDE SEQUENCE [LARGE SCALE GENOMIC DNA]</scope>
    <source>
        <strain evidence="1 2">U-1</strain>
    </source>
</reference>
<gene>
    <name evidence="1" type="ORF">NSK11_contig00010-0067</name>
</gene>
<evidence type="ECO:0000313" key="1">
    <source>
        <dbReference type="EMBL" id="GAP26816.1"/>
    </source>
</evidence>
<sequence length="135" mass="14400">MAISGEGRFEEVARKARRVQDAVAEVRGRAALNGVRIEVEADGRIVGLELPDAALAQVISRAHELALARARERAAELRAELTADPMVAGVLRRLTRALPDLANSPGPQAFPPDGVDEGANGYALPAAIRRRYGRG</sequence>
<dbReference type="Proteomes" id="UP000037179">
    <property type="component" value="Unassembled WGS sequence"/>
</dbReference>
<evidence type="ECO:0000313" key="2">
    <source>
        <dbReference type="Proteomes" id="UP000037179"/>
    </source>
</evidence>
<protein>
    <recommendedName>
        <fullName evidence="3">YbaB/EbfC family DNA-binding protein</fullName>
    </recommendedName>
</protein>
<comment type="caution">
    <text evidence="1">The sequence shown here is derived from an EMBL/GenBank/DDBJ whole genome shotgun (WGS) entry which is preliminary data.</text>
</comment>
<proteinExistence type="predicted"/>
<dbReference type="RefSeq" id="WP_152649317.1">
    <property type="nucleotide sequence ID" value="NZ_AP028459.1"/>
</dbReference>
<dbReference type="EMBL" id="BBYQ01000010">
    <property type="protein sequence ID" value="GAP26816.1"/>
    <property type="molecule type" value="Genomic_DNA"/>
</dbReference>
<keyword evidence="2" id="KW-1185">Reference proteome</keyword>
<dbReference type="AlphaFoldDB" id="A0ABC9YP33"/>
<accession>A0ABC9YP33</accession>
<name>A0ABC9YP33_9NOCA</name>
<organism evidence="1 2">
    <name type="scientific">Nocardia seriolae</name>
    <dbReference type="NCBI Taxonomy" id="37332"/>
    <lineage>
        <taxon>Bacteria</taxon>
        <taxon>Bacillati</taxon>
        <taxon>Actinomycetota</taxon>
        <taxon>Actinomycetes</taxon>
        <taxon>Mycobacteriales</taxon>
        <taxon>Nocardiaceae</taxon>
        <taxon>Nocardia</taxon>
    </lineage>
</organism>
<evidence type="ECO:0008006" key="3">
    <source>
        <dbReference type="Google" id="ProtNLM"/>
    </source>
</evidence>
<reference evidence="2" key="1">
    <citation type="submission" date="2015-07" db="EMBL/GenBank/DDBJ databases">
        <title>Nocardia seriolae U-1 whole genome shotgun sequence.</title>
        <authorList>
            <person name="Imajoh M."/>
            <person name="Fukumoto Y."/>
            <person name="Sukeda M."/>
            <person name="Yamane J."/>
            <person name="Yamasaki K."/>
            <person name="Shimizu M."/>
            <person name="Ohnishi K."/>
            <person name="Oshima S."/>
        </authorList>
    </citation>
    <scope>NUCLEOTIDE SEQUENCE [LARGE SCALE GENOMIC DNA]</scope>
    <source>
        <strain evidence="2">U-1</strain>
    </source>
</reference>